<keyword evidence="2" id="KW-0732">Signal</keyword>
<evidence type="ECO:0000256" key="1">
    <source>
        <dbReference type="PROSITE-ProRule" id="PRU00230"/>
    </source>
</evidence>
<dbReference type="SUPFAM" id="SSF57603">
    <property type="entry name" value="FnI-like domain"/>
    <property type="match status" value="2"/>
</dbReference>
<dbReference type="PANTHER" id="PTHR46526:SF1">
    <property type="entry name" value="CHORDIN"/>
    <property type="match status" value="1"/>
</dbReference>
<dbReference type="OrthoDB" id="9829321at2759"/>
<gene>
    <name evidence="5" type="ORF">CLODIP_2_CD09341</name>
</gene>
<dbReference type="GO" id="GO:0030514">
    <property type="term" value="P:negative regulation of BMP signaling pathway"/>
    <property type="evidence" value="ECO:0007669"/>
    <property type="project" value="TreeGrafter"/>
</dbReference>
<dbReference type="GO" id="GO:0036122">
    <property type="term" value="F:BMP binding"/>
    <property type="evidence" value="ECO:0007669"/>
    <property type="project" value="TreeGrafter"/>
</dbReference>
<evidence type="ECO:0000313" key="5">
    <source>
        <dbReference type="EMBL" id="CAB3378772.1"/>
    </source>
</evidence>
<dbReference type="SMART" id="SM00754">
    <property type="entry name" value="CHRD"/>
    <property type="match status" value="4"/>
</dbReference>
<dbReference type="PROSITE" id="PS50184">
    <property type="entry name" value="VWFC_2"/>
    <property type="match status" value="2"/>
</dbReference>
<dbReference type="Gene3D" id="6.20.200.20">
    <property type="match status" value="1"/>
</dbReference>
<dbReference type="Pfam" id="PF07452">
    <property type="entry name" value="CHRD"/>
    <property type="match status" value="1"/>
</dbReference>
<feature type="signal peptide" evidence="2">
    <location>
        <begin position="1"/>
        <end position="21"/>
    </location>
</feature>
<dbReference type="PROSITE" id="PS01208">
    <property type="entry name" value="VWFC_1"/>
    <property type="match status" value="1"/>
</dbReference>
<feature type="domain" description="VWFC" evidence="3">
    <location>
        <begin position="44"/>
        <end position="119"/>
    </location>
</feature>
<evidence type="ECO:0000259" key="4">
    <source>
        <dbReference type="PROSITE" id="PS50933"/>
    </source>
</evidence>
<dbReference type="GO" id="GO:0009953">
    <property type="term" value="P:dorsal/ventral pattern formation"/>
    <property type="evidence" value="ECO:0007669"/>
    <property type="project" value="TreeGrafter"/>
</dbReference>
<feature type="domain" description="CHRD" evidence="4">
    <location>
        <begin position="144"/>
        <end position="271"/>
    </location>
</feature>
<dbReference type="EMBL" id="CADEPI010000172">
    <property type="protein sequence ID" value="CAB3378772.1"/>
    <property type="molecule type" value="Genomic_DNA"/>
</dbReference>
<sequence length="759" mass="82992">MWLENAVPVLMLLALLGAAGAARGPKNMPPLQEEPTRKRPVISTECQFGKQLYELGQTWNADLGPPFGVMYCIRCSCVAVQKKRRIVARSQCRNIKNECPVPSCDEPVLLPGRCCKVCEADLKNSPDVAQDIPHHTMTEEAERNLKGFAAILTGRTSLRELNTRSVATARFNFHKKNLYYSVVYSADMARPKAIHFLDSEGAILEEQLLTDNAYRNASGKVCGVWWRVPRAYRQLLRDEKVHIALLTEPPPLPGIADEPRALGGQVARYKGLNTELFSALLQAAPENPARGVGGTAIVTASSSAPSIHLSVVFSGAFSPDDVADVPLVVRLVNDKQQTVLDEVIRIHKPSHELNTLEVRSAVKNGDLRLLARSKLQLIVQSKHHPEYRLQGEVTVRIGCDMFQASLSAAEADDAEVADHAATTASGLAWMYLTRDGSLLYNVRLDDADAAVTGVHLVAGKGRGRRQELEDLTQHFAAGWANGSVDRLTPRELEQLYAGELSLSVALGTAGAVRGRLSAHPAADPRLVDAPLLLKRPDLKTPATSVGLAWVTVDKDCNLLYEISIVGHGLEQRPLELYVEDIPVLAPNAPVSRKKVVEFYGPVVEGFAIGLNEIELSRLHSGMSFLNVVDQKTNTTVLQTRIETLRLPETCLPHVSDNDLPQQQVDHVPERSCFYEGSFYKEGELWRVGSDVCTLCSCKNGRPACEAMPCPPTNCPNPTKKRGDCCPSCYSELNCDVMQPAARIARAGCLFLISAGALCK</sequence>
<dbReference type="InterPro" id="IPR052278">
    <property type="entry name" value="Chordin-like_regulators"/>
</dbReference>
<protein>
    <recommendedName>
        <fullName evidence="7">VWFC domain-containing protein</fullName>
    </recommendedName>
</protein>
<evidence type="ECO:0000259" key="3">
    <source>
        <dbReference type="PROSITE" id="PS50184"/>
    </source>
</evidence>
<dbReference type="SMART" id="SM00214">
    <property type="entry name" value="VWC"/>
    <property type="match status" value="2"/>
</dbReference>
<dbReference type="Pfam" id="PF00093">
    <property type="entry name" value="VWC"/>
    <property type="match status" value="2"/>
</dbReference>
<feature type="domain" description="VWFC" evidence="3">
    <location>
        <begin position="670"/>
        <end position="729"/>
    </location>
</feature>
<dbReference type="InterPro" id="IPR010895">
    <property type="entry name" value="CHRD"/>
</dbReference>
<dbReference type="Proteomes" id="UP000494165">
    <property type="component" value="Unassembled WGS sequence"/>
</dbReference>
<dbReference type="GO" id="GO:0005615">
    <property type="term" value="C:extracellular space"/>
    <property type="evidence" value="ECO:0007669"/>
    <property type="project" value="TreeGrafter"/>
</dbReference>
<evidence type="ECO:0000256" key="2">
    <source>
        <dbReference type="SAM" id="SignalP"/>
    </source>
</evidence>
<keyword evidence="6" id="KW-1185">Reference proteome</keyword>
<feature type="domain" description="CHRD" evidence="4">
    <location>
        <begin position="273"/>
        <end position="398"/>
    </location>
</feature>
<accession>A0A8S1DFY7</accession>
<comment type="caution">
    <text evidence="5">The sequence shown here is derived from an EMBL/GenBank/DDBJ whole genome shotgun (WGS) entry which is preliminary data.</text>
</comment>
<reference evidence="5 6" key="1">
    <citation type="submission" date="2020-04" db="EMBL/GenBank/DDBJ databases">
        <authorList>
            <person name="Alioto T."/>
            <person name="Alioto T."/>
            <person name="Gomez Garrido J."/>
        </authorList>
    </citation>
    <scope>NUCLEOTIDE SEQUENCE [LARGE SCALE GENOMIC DNA]</scope>
</reference>
<keyword evidence="1" id="KW-0217">Developmental protein</keyword>
<dbReference type="AlphaFoldDB" id="A0A8S1DFY7"/>
<name>A0A8S1DFY7_9INSE</name>
<feature type="chain" id="PRO_5035876606" description="VWFC domain-containing protein" evidence="2">
    <location>
        <begin position="22"/>
        <end position="759"/>
    </location>
</feature>
<dbReference type="PANTHER" id="PTHR46526">
    <property type="entry name" value="CHORDIN"/>
    <property type="match status" value="1"/>
</dbReference>
<dbReference type="InterPro" id="IPR001007">
    <property type="entry name" value="VWF_dom"/>
</dbReference>
<organism evidence="5 6">
    <name type="scientific">Cloeon dipterum</name>
    <dbReference type="NCBI Taxonomy" id="197152"/>
    <lineage>
        <taxon>Eukaryota</taxon>
        <taxon>Metazoa</taxon>
        <taxon>Ecdysozoa</taxon>
        <taxon>Arthropoda</taxon>
        <taxon>Hexapoda</taxon>
        <taxon>Insecta</taxon>
        <taxon>Pterygota</taxon>
        <taxon>Palaeoptera</taxon>
        <taxon>Ephemeroptera</taxon>
        <taxon>Pisciforma</taxon>
        <taxon>Baetidae</taxon>
        <taxon>Cloeon</taxon>
    </lineage>
</organism>
<evidence type="ECO:0008006" key="7">
    <source>
        <dbReference type="Google" id="ProtNLM"/>
    </source>
</evidence>
<dbReference type="PROSITE" id="PS50933">
    <property type="entry name" value="CHRD"/>
    <property type="match status" value="2"/>
</dbReference>
<evidence type="ECO:0000313" key="6">
    <source>
        <dbReference type="Proteomes" id="UP000494165"/>
    </source>
</evidence>
<proteinExistence type="predicted"/>